<gene>
    <name evidence="1" type="ORF">K6753_02470</name>
</gene>
<protein>
    <submittedName>
        <fullName evidence="1">Polysaccharide pyruvyl transferase family protein</fullName>
    </submittedName>
</protein>
<reference evidence="1 2" key="1">
    <citation type="submission" date="2021-09" db="EMBL/GenBank/DDBJ databases">
        <title>Lysobacter sp. 13A isolated from the river sediment.</title>
        <authorList>
            <person name="Liu H."/>
            <person name="Li S."/>
            <person name="Mao S."/>
        </authorList>
    </citation>
    <scope>NUCLEOTIDE SEQUENCE [LARGE SCALE GENOMIC DNA]</scope>
    <source>
        <strain evidence="1 2">13A</strain>
    </source>
</reference>
<organism evidence="1 2">
    <name type="scientific">Novilysobacter selenitireducens</name>
    <dbReference type="NCBI Taxonomy" id="2872639"/>
    <lineage>
        <taxon>Bacteria</taxon>
        <taxon>Pseudomonadati</taxon>
        <taxon>Pseudomonadota</taxon>
        <taxon>Gammaproteobacteria</taxon>
        <taxon>Lysobacterales</taxon>
        <taxon>Lysobacteraceae</taxon>
        <taxon>Novilysobacter</taxon>
    </lineage>
</organism>
<dbReference type="GO" id="GO:0016740">
    <property type="term" value="F:transferase activity"/>
    <property type="evidence" value="ECO:0007669"/>
    <property type="project" value="UniProtKB-KW"/>
</dbReference>
<comment type="caution">
    <text evidence="1">The sequence shown here is derived from an EMBL/GenBank/DDBJ whole genome shotgun (WGS) entry which is preliminary data.</text>
</comment>
<evidence type="ECO:0000313" key="2">
    <source>
        <dbReference type="Proteomes" id="UP001430954"/>
    </source>
</evidence>
<dbReference type="Proteomes" id="UP001430954">
    <property type="component" value="Unassembled WGS sequence"/>
</dbReference>
<name>A0ABS7T3F3_9GAMM</name>
<sequence length="273" mass="30467">MSGLMFRVRIAGDHSAYHCGSAAAFKSIAAACSRAGTLVAADEDYDVLVVNGEGSMHHDSVTCRKKLREIRSALDEGKQVHLINTVWQSNSAESAEILKECATVSVREVLSQSELKAVGVASQVALDQSFFLPIDEDVVAQDFHGEAVLTDFYSRDLSTFAKVTTQWTWSVPYVQMHEWAWASLVNSLRSASVLLTGRHHAVYAACRARTPFLALKGNTHKIEGLIATSGIDIPVYDNYPELLKAYRSKRWLDHDYGRLFDWMSEQTPWELRL</sequence>
<keyword evidence="2" id="KW-1185">Reference proteome</keyword>
<evidence type="ECO:0000313" key="1">
    <source>
        <dbReference type="EMBL" id="MBZ4038401.1"/>
    </source>
</evidence>
<proteinExistence type="predicted"/>
<accession>A0ABS7T3F3</accession>
<keyword evidence="1" id="KW-0808">Transferase</keyword>
<dbReference type="EMBL" id="JAINZW010000001">
    <property type="protein sequence ID" value="MBZ4038401.1"/>
    <property type="molecule type" value="Genomic_DNA"/>
</dbReference>
<dbReference type="RefSeq" id="WP_223674588.1">
    <property type="nucleotide sequence ID" value="NZ_JAINZW010000001.1"/>
</dbReference>